<dbReference type="Proteomes" id="UP001367508">
    <property type="component" value="Unassembled WGS sequence"/>
</dbReference>
<dbReference type="AlphaFoldDB" id="A0AAN9QHP0"/>
<comment type="caution">
    <text evidence="1">The sequence shown here is derived from an EMBL/GenBank/DDBJ whole genome shotgun (WGS) entry which is preliminary data.</text>
</comment>
<evidence type="ECO:0000313" key="1">
    <source>
        <dbReference type="EMBL" id="KAK7337850.1"/>
    </source>
</evidence>
<evidence type="ECO:0000313" key="2">
    <source>
        <dbReference type="Proteomes" id="UP001367508"/>
    </source>
</evidence>
<accession>A0AAN9QHP0</accession>
<proteinExistence type="predicted"/>
<keyword evidence="2" id="KW-1185">Reference proteome</keyword>
<sequence length="143" mass="16203">MQLCSHQSLHGESKSVAWQNTSHIKPFTYGWENLQWYSKKRLSTFIHGSMSPFAADNNSEFSRLHLSNGSPLSHGLEFCQLVSREAPQYLGRSRLNCVAISLRPNKEAIPTALDLYARNHFIEIGKTTMTIVVSIMLTTYISE</sequence>
<organism evidence="1 2">
    <name type="scientific">Canavalia gladiata</name>
    <name type="common">Sword bean</name>
    <name type="synonym">Dolichos gladiatus</name>
    <dbReference type="NCBI Taxonomy" id="3824"/>
    <lineage>
        <taxon>Eukaryota</taxon>
        <taxon>Viridiplantae</taxon>
        <taxon>Streptophyta</taxon>
        <taxon>Embryophyta</taxon>
        <taxon>Tracheophyta</taxon>
        <taxon>Spermatophyta</taxon>
        <taxon>Magnoliopsida</taxon>
        <taxon>eudicotyledons</taxon>
        <taxon>Gunneridae</taxon>
        <taxon>Pentapetalae</taxon>
        <taxon>rosids</taxon>
        <taxon>fabids</taxon>
        <taxon>Fabales</taxon>
        <taxon>Fabaceae</taxon>
        <taxon>Papilionoideae</taxon>
        <taxon>50 kb inversion clade</taxon>
        <taxon>NPAAA clade</taxon>
        <taxon>indigoferoid/millettioid clade</taxon>
        <taxon>Phaseoleae</taxon>
        <taxon>Canavalia</taxon>
    </lineage>
</organism>
<gene>
    <name evidence="1" type="ORF">VNO77_18437</name>
</gene>
<name>A0AAN9QHP0_CANGL</name>
<dbReference type="EMBL" id="JAYMYQ010000004">
    <property type="protein sequence ID" value="KAK7337850.1"/>
    <property type="molecule type" value="Genomic_DNA"/>
</dbReference>
<protein>
    <submittedName>
        <fullName evidence="1">Uncharacterized protein</fullName>
    </submittedName>
</protein>
<reference evidence="1 2" key="1">
    <citation type="submission" date="2024-01" db="EMBL/GenBank/DDBJ databases">
        <title>The genomes of 5 underutilized Papilionoideae crops provide insights into root nodulation and disease resistanc.</title>
        <authorList>
            <person name="Jiang F."/>
        </authorList>
    </citation>
    <scope>NUCLEOTIDE SEQUENCE [LARGE SCALE GENOMIC DNA]</scope>
    <source>
        <strain evidence="1">LVBAO_FW01</strain>
        <tissue evidence="1">Leaves</tissue>
    </source>
</reference>